<accession>A0A6I3LFH0</accession>
<gene>
    <name evidence="2" type="ORF">GJV76_03455</name>
</gene>
<evidence type="ECO:0000313" key="3">
    <source>
        <dbReference type="Proteomes" id="UP000438760"/>
    </source>
</evidence>
<dbReference type="EMBL" id="WMJX01000004">
    <property type="protein sequence ID" value="MTG97198.1"/>
    <property type="molecule type" value="Genomic_DNA"/>
</dbReference>
<dbReference type="OrthoDB" id="830908at2"/>
<feature type="chain" id="PRO_5026290223" evidence="1">
    <location>
        <begin position="19"/>
        <end position="156"/>
    </location>
</feature>
<evidence type="ECO:0000313" key="2">
    <source>
        <dbReference type="EMBL" id="MTG97198.1"/>
    </source>
</evidence>
<name>A0A6I3LFH0_9FLAO</name>
<sequence>MRKLFVFLSLLFTCICFGQSDWRAYKPIVNMGYQFNSHSQVYAGLEYSFISGTRLTERWNFVGAGVMATPYRDKWYWLPYADFTRSNGLAFISTRLSTHHIQPQIGVTMLNLLDIGVGYSFAFKQSVSNPVIKGFTLSFKLRITKDKSNYLEVMRY</sequence>
<proteinExistence type="predicted"/>
<dbReference type="RefSeq" id="WP_155091252.1">
    <property type="nucleotide sequence ID" value="NZ_WMJX01000004.1"/>
</dbReference>
<evidence type="ECO:0000256" key="1">
    <source>
        <dbReference type="SAM" id="SignalP"/>
    </source>
</evidence>
<reference evidence="2 3" key="1">
    <citation type="submission" date="2019-11" db="EMBL/GenBank/DDBJ databases">
        <title>Genome of Strain BIT-d1.</title>
        <authorList>
            <person name="Yang Y."/>
        </authorList>
    </citation>
    <scope>NUCLEOTIDE SEQUENCE [LARGE SCALE GENOMIC DNA]</scope>
    <source>
        <strain evidence="2 3">BIT-d1</strain>
    </source>
</reference>
<comment type="caution">
    <text evidence="2">The sequence shown here is derived from an EMBL/GenBank/DDBJ whole genome shotgun (WGS) entry which is preliminary data.</text>
</comment>
<organism evidence="2 3">
    <name type="scientific">Myroides albus</name>
    <dbReference type="NCBI Taxonomy" id="2562892"/>
    <lineage>
        <taxon>Bacteria</taxon>
        <taxon>Pseudomonadati</taxon>
        <taxon>Bacteroidota</taxon>
        <taxon>Flavobacteriia</taxon>
        <taxon>Flavobacteriales</taxon>
        <taxon>Flavobacteriaceae</taxon>
        <taxon>Myroides</taxon>
    </lineage>
</organism>
<protein>
    <submittedName>
        <fullName evidence="2">Uncharacterized protein</fullName>
    </submittedName>
</protein>
<keyword evidence="3" id="KW-1185">Reference proteome</keyword>
<dbReference type="Proteomes" id="UP000438760">
    <property type="component" value="Unassembled WGS sequence"/>
</dbReference>
<keyword evidence="1" id="KW-0732">Signal</keyword>
<feature type="signal peptide" evidence="1">
    <location>
        <begin position="1"/>
        <end position="18"/>
    </location>
</feature>
<dbReference type="AlphaFoldDB" id="A0A6I3LFH0"/>